<name>A0A8K0E0L2_9ROSA</name>
<evidence type="ECO:0000313" key="2">
    <source>
        <dbReference type="Proteomes" id="UP000796880"/>
    </source>
</evidence>
<comment type="caution">
    <text evidence="1">The sequence shown here is derived from an EMBL/GenBank/DDBJ whole genome shotgun (WGS) entry which is preliminary data.</text>
</comment>
<proteinExistence type="predicted"/>
<protein>
    <submittedName>
        <fullName evidence="1">Uncharacterized protein</fullName>
    </submittedName>
</protein>
<keyword evidence="2" id="KW-1185">Reference proteome</keyword>
<accession>A0A8K0E0L2</accession>
<sequence>MCSKHYQDDLLCATYDESIYPVGDITQSDVPPQVQIKPSVCNDTIMLKIERKKEKEEGRKCPVLDVRRGVESLKLEELCQKLVGFSDLVWSL</sequence>
<dbReference type="EMBL" id="VOIH02000010">
    <property type="protein sequence ID" value="KAF3434662.1"/>
    <property type="molecule type" value="Genomic_DNA"/>
</dbReference>
<dbReference type="AlphaFoldDB" id="A0A8K0E0L2"/>
<evidence type="ECO:0000313" key="1">
    <source>
        <dbReference type="EMBL" id="KAF3434662.1"/>
    </source>
</evidence>
<reference evidence="1" key="1">
    <citation type="submission" date="2020-03" db="EMBL/GenBank/DDBJ databases">
        <title>A high-quality chromosome-level genome assembly of a woody plant with both climbing and erect habits, Rhamnella rubrinervis.</title>
        <authorList>
            <person name="Lu Z."/>
            <person name="Yang Y."/>
            <person name="Zhu X."/>
            <person name="Sun Y."/>
        </authorList>
    </citation>
    <scope>NUCLEOTIDE SEQUENCE</scope>
    <source>
        <strain evidence="1">BYM</strain>
        <tissue evidence="1">Leaf</tissue>
    </source>
</reference>
<dbReference type="Proteomes" id="UP000796880">
    <property type="component" value="Unassembled WGS sequence"/>
</dbReference>
<organism evidence="1 2">
    <name type="scientific">Rhamnella rubrinervis</name>
    <dbReference type="NCBI Taxonomy" id="2594499"/>
    <lineage>
        <taxon>Eukaryota</taxon>
        <taxon>Viridiplantae</taxon>
        <taxon>Streptophyta</taxon>
        <taxon>Embryophyta</taxon>
        <taxon>Tracheophyta</taxon>
        <taxon>Spermatophyta</taxon>
        <taxon>Magnoliopsida</taxon>
        <taxon>eudicotyledons</taxon>
        <taxon>Gunneridae</taxon>
        <taxon>Pentapetalae</taxon>
        <taxon>rosids</taxon>
        <taxon>fabids</taxon>
        <taxon>Rosales</taxon>
        <taxon>Rhamnaceae</taxon>
        <taxon>rhamnoid group</taxon>
        <taxon>Rhamneae</taxon>
        <taxon>Rhamnella</taxon>
    </lineage>
</organism>
<gene>
    <name evidence="1" type="ORF">FNV43_RR21747</name>
</gene>